<keyword evidence="1" id="KW-1133">Transmembrane helix</keyword>
<evidence type="ECO:0000256" key="1">
    <source>
        <dbReference type="SAM" id="Phobius"/>
    </source>
</evidence>
<reference evidence="2" key="1">
    <citation type="submission" date="2014-11" db="EMBL/GenBank/DDBJ databases">
        <authorList>
            <person name="Amaro Gonzalez C."/>
        </authorList>
    </citation>
    <scope>NUCLEOTIDE SEQUENCE</scope>
</reference>
<sequence>MNSTKPISFKSFHIIHYMYVYLIIDRMMFQIVIKFLQTMEFVFFMHGTKHL</sequence>
<reference evidence="2" key="2">
    <citation type="journal article" date="2015" name="Fish Shellfish Immunol.">
        <title>Early steps in the European eel (Anguilla anguilla)-Vibrio vulnificus interaction in the gills: Role of the RtxA13 toxin.</title>
        <authorList>
            <person name="Callol A."/>
            <person name="Pajuelo D."/>
            <person name="Ebbesson L."/>
            <person name="Teles M."/>
            <person name="MacKenzie S."/>
            <person name="Amaro C."/>
        </authorList>
    </citation>
    <scope>NUCLEOTIDE SEQUENCE</scope>
</reference>
<keyword evidence="1" id="KW-0472">Membrane</keyword>
<name>A0A0E9XYB4_ANGAN</name>
<feature type="transmembrane region" description="Helical" evidence="1">
    <location>
        <begin position="14"/>
        <end position="36"/>
    </location>
</feature>
<protein>
    <submittedName>
        <fullName evidence="2">Uncharacterized protein</fullName>
    </submittedName>
</protein>
<evidence type="ECO:0000313" key="2">
    <source>
        <dbReference type="EMBL" id="JAI07402.1"/>
    </source>
</evidence>
<dbReference type="AlphaFoldDB" id="A0A0E9XYB4"/>
<dbReference type="EMBL" id="GBXM01001176">
    <property type="protein sequence ID" value="JAI07402.1"/>
    <property type="molecule type" value="Transcribed_RNA"/>
</dbReference>
<proteinExistence type="predicted"/>
<organism evidence="2">
    <name type="scientific">Anguilla anguilla</name>
    <name type="common">European freshwater eel</name>
    <name type="synonym">Muraena anguilla</name>
    <dbReference type="NCBI Taxonomy" id="7936"/>
    <lineage>
        <taxon>Eukaryota</taxon>
        <taxon>Metazoa</taxon>
        <taxon>Chordata</taxon>
        <taxon>Craniata</taxon>
        <taxon>Vertebrata</taxon>
        <taxon>Euteleostomi</taxon>
        <taxon>Actinopterygii</taxon>
        <taxon>Neopterygii</taxon>
        <taxon>Teleostei</taxon>
        <taxon>Anguilliformes</taxon>
        <taxon>Anguillidae</taxon>
        <taxon>Anguilla</taxon>
    </lineage>
</organism>
<keyword evidence="1" id="KW-0812">Transmembrane</keyword>
<accession>A0A0E9XYB4</accession>